<gene>
    <name evidence="1" type="ORF">G3324_003548</name>
</gene>
<reference evidence="1" key="1">
    <citation type="journal article" date="2018" name="Genome Biol.">
        <title>SKESA: strategic k-mer extension for scrupulous assemblies.</title>
        <authorList>
            <person name="Souvorov A."/>
            <person name="Agarwala R."/>
            <person name="Lipman D.J."/>
        </authorList>
    </citation>
    <scope>NUCLEOTIDE SEQUENCE</scope>
    <source>
        <strain evidence="1">09-6244</strain>
    </source>
</reference>
<proteinExistence type="predicted"/>
<accession>A0A728G5F3</accession>
<name>A0A728G5F3_SALET</name>
<dbReference type="AlphaFoldDB" id="A0A728G5F3"/>
<evidence type="ECO:0000313" key="1">
    <source>
        <dbReference type="EMBL" id="HAE2585635.1"/>
    </source>
</evidence>
<comment type="caution">
    <text evidence="1">The sequence shown here is derived from an EMBL/GenBank/DDBJ whole genome shotgun (WGS) entry which is preliminary data.</text>
</comment>
<dbReference type="EMBL" id="DAARIQ010000046">
    <property type="protein sequence ID" value="HAE2585635.1"/>
    <property type="molecule type" value="Genomic_DNA"/>
</dbReference>
<sequence>MTENFQRKQTLCRELYTDVCFEKDHFCDLFYHANKINQNVSPQNHKKTG</sequence>
<protein>
    <submittedName>
        <fullName evidence="1">Uncharacterized protein</fullName>
    </submittedName>
</protein>
<organism evidence="1">
    <name type="scientific">Salmonella enterica subsp. enterica serovar 4,[5],12:i:-</name>
    <dbReference type="NCBI Taxonomy" id="440524"/>
    <lineage>
        <taxon>Bacteria</taxon>
        <taxon>Pseudomonadati</taxon>
        <taxon>Pseudomonadota</taxon>
        <taxon>Gammaproteobacteria</taxon>
        <taxon>Enterobacterales</taxon>
        <taxon>Enterobacteriaceae</taxon>
        <taxon>Salmonella</taxon>
    </lineage>
</organism>
<reference evidence="1" key="2">
    <citation type="submission" date="2018-07" db="EMBL/GenBank/DDBJ databases">
        <authorList>
            <consortium name="NCBI Pathogen Detection Project"/>
        </authorList>
    </citation>
    <scope>NUCLEOTIDE SEQUENCE</scope>
    <source>
        <strain evidence="1">09-6244</strain>
    </source>
</reference>